<organism evidence="2 3">
    <name type="scientific">Clonorchis sinensis</name>
    <name type="common">Chinese liver fluke</name>
    <dbReference type="NCBI Taxonomy" id="79923"/>
    <lineage>
        <taxon>Eukaryota</taxon>
        <taxon>Metazoa</taxon>
        <taxon>Spiralia</taxon>
        <taxon>Lophotrochozoa</taxon>
        <taxon>Platyhelminthes</taxon>
        <taxon>Trematoda</taxon>
        <taxon>Digenea</taxon>
        <taxon>Opisthorchiida</taxon>
        <taxon>Opisthorchiata</taxon>
        <taxon>Opisthorchiidae</taxon>
        <taxon>Clonorchis</taxon>
    </lineage>
</organism>
<protein>
    <submittedName>
        <fullName evidence="2">Uncharacterized protein</fullName>
    </submittedName>
</protein>
<evidence type="ECO:0000313" key="2">
    <source>
        <dbReference type="EMBL" id="KAG5445028.1"/>
    </source>
</evidence>
<sequence length="64" mass="7298">MWDQLKHEAVWCSTFSCLEISRTRDSAGFQENIKLTETRGLRLPDEPQEGRSRSLAVEESSATL</sequence>
<dbReference type="Proteomes" id="UP000286415">
    <property type="component" value="Unassembled WGS sequence"/>
</dbReference>
<dbReference type="EMBL" id="NIRI02000056">
    <property type="protein sequence ID" value="KAG5445028.1"/>
    <property type="molecule type" value="Genomic_DNA"/>
</dbReference>
<feature type="region of interest" description="Disordered" evidence="1">
    <location>
        <begin position="38"/>
        <end position="64"/>
    </location>
</feature>
<dbReference type="AlphaFoldDB" id="A0A419PTF1"/>
<reference evidence="2 3" key="2">
    <citation type="journal article" date="2021" name="Genomics">
        <title>High-quality reference genome for Clonorchis sinensis.</title>
        <authorList>
            <person name="Young N.D."/>
            <person name="Stroehlein A.J."/>
            <person name="Kinkar L."/>
            <person name="Wang T."/>
            <person name="Sohn W.M."/>
            <person name="Chang B.C.H."/>
            <person name="Kaur P."/>
            <person name="Weisz D."/>
            <person name="Dudchenko O."/>
            <person name="Aiden E.L."/>
            <person name="Korhonen P.K."/>
            <person name="Gasser R.B."/>
        </authorList>
    </citation>
    <scope>NUCLEOTIDE SEQUENCE [LARGE SCALE GENOMIC DNA]</scope>
    <source>
        <strain evidence="2">Cs-k2</strain>
    </source>
</reference>
<dbReference type="InParanoid" id="A0A419PTF1"/>
<gene>
    <name evidence="2" type="ORF">CSKR_105042</name>
</gene>
<reference evidence="2 3" key="1">
    <citation type="journal article" date="2018" name="Biotechnol. Adv.">
        <title>Improved genomic resources and new bioinformatic workflow for the carcinogenic parasite Clonorchis sinensis: Biotechnological implications.</title>
        <authorList>
            <person name="Wang D."/>
            <person name="Korhonen P.K."/>
            <person name="Gasser R.B."/>
            <person name="Young N.D."/>
        </authorList>
    </citation>
    <scope>NUCLEOTIDE SEQUENCE [LARGE SCALE GENOMIC DNA]</scope>
    <source>
        <strain evidence="2">Cs-k2</strain>
    </source>
</reference>
<evidence type="ECO:0000313" key="3">
    <source>
        <dbReference type="Proteomes" id="UP000286415"/>
    </source>
</evidence>
<proteinExistence type="predicted"/>
<accession>A0A419PTF1</accession>
<feature type="compositionally biased region" description="Basic and acidic residues" evidence="1">
    <location>
        <begin position="38"/>
        <end position="52"/>
    </location>
</feature>
<comment type="caution">
    <text evidence="2">The sequence shown here is derived from an EMBL/GenBank/DDBJ whole genome shotgun (WGS) entry which is preliminary data.</text>
</comment>
<keyword evidence="3" id="KW-1185">Reference proteome</keyword>
<evidence type="ECO:0000256" key="1">
    <source>
        <dbReference type="SAM" id="MobiDB-lite"/>
    </source>
</evidence>
<name>A0A419PTF1_CLOSI</name>